<dbReference type="EMBL" id="CP003811">
    <property type="protein sequence ID" value="AIQ88746.1"/>
    <property type="molecule type" value="Genomic_DNA"/>
</dbReference>
<evidence type="ECO:0000313" key="2">
    <source>
        <dbReference type="EMBL" id="AIQ88746.1"/>
    </source>
</evidence>
<keyword evidence="3" id="KW-1185">Reference proteome</keyword>
<gene>
    <name evidence="2" type="ORF">MOC_0991</name>
</gene>
<dbReference type="KEGG" id="mor:MOC_0991"/>
<dbReference type="HOGENOM" id="CLU_2844864_0_0_5"/>
<evidence type="ECO:0000313" key="3">
    <source>
        <dbReference type="Proteomes" id="UP000029492"/>
    </source>
</evidence>
<evidence type="ECO:0000256" key="1">
    <source>
        <dbReference type="SAM" id="Phobius"/>
    </source>
</evidence>
<name>A0A089NLG8_9HYPH</name>
<protein>
    <submittedName>
        <fullName evidence="2">Protein of unassigned function</fullName>
    </submittedName>
</protein>
<keyword evidence="1" id="KW-0472">Membrane</keyword>
<organism evidence="2 3">
    <name type="scientific">Methylobacterium oryzae CBMB20</name>
    <dbReference type="NCBI Taxonomy" id="693986"/>
    <lineage>
        <taxon>Bacteria</taxon>
        <taxon>Pseudomonadati</taxon>
        <taxon>Pseudomonadota</taxon>
        <taxon>Alphaproteobacteria</taxon>
        <taxon>Hyphomicrobiales</taxon>
        <taxon>Methylobacteriaceae</taxon>
        <taxon>Methylobacterium</taxon>
    </lineage>
</organism>
<reference evidence="2 3" key="1">
    <citation type="journal article" date="2014" name="PLoS ONE">
        <title>Genome Information of Methylobacterium oryzae, a Plant-Probiotic Methylotroph in the Phyllosphere.</title>
        <authorList>
            <person name="Kwak M.J."/>
            <person name="Jeong H."/>
            <person name="Madhaiyan M."/>
            <person name="Lee Y."/>
            <person name="Sa T.M."/>
            <person name="Oh T.K."/>
            <person name="Kim J.F."/>
        </authorList>
    </citation>
    <scope>NUCLEOTIDE SEQUENCE [LARGE SCALE GENOMIC DNA]</scope>
    <source>
        <strain evidence="2 3">CBMB20</strain>
    </source>
</reference>
<proteinExistence type="predicted"/>
<keyword evidence="1" id="KW-1133">Transmembrane helix</keyword>
<dbReference type="eggNOG" id="ENOG50310EV">
    <property type="taxonomic scope" value="Bacteria"/>
</dbReference>
<dbReference type="AlphaFoldDB" id="A0A089NLG8"/>
<dbReference type="STRING" id="693986.MOC_0991"/>
<accession>A0A089NLG8</accession>
<keyword evidence="1" id="KW-0812">Transmembrane</keyword>
<feature type="transmembrane region" description="Helical" evidence="1">
    <location>
        <begin position="21"/>
        <end position="42"/>
    </location>
</feature>
<dbReference type="Proteomes" id="UP000029492">
    <property type="component" value="Chromosome"/>
</dbReference>
<dbReference type="RefSeq" id="WP_043755905.1">
    <property type="nucleotide sequence ID" value="NZ_CP003811.1"/>
</dbReference>
<sequence length="65" mass="6749">MPSETNRPHQDAPAQEPILELWRIIALALIVAAGMLFVHLIVPTEADASAAPSTTMPSAAGLSAS</sequence>